<dbReference type="GO" id="GO:0003941">
    <property type="term" value="F:L-serine ammonia-lyase activity"/>
    <property type="evidence" value="ECO:0007669"/>
    <property type="project" value="TreeGrafter"/>
</dbReference>
<dbReference type="GO" id="GO:0030378">
    <property type="term" value="F:serine racemase activity"/>
    <property type="evidence" value="ECO:0007669"/>
    <property type="project" value="TreeGrafter"/>
</dbReference>
<evidence type="ECO:0000256" key="5">
    <source>
        <dbReference type="ARBA" id="ARBA00010869"/>
    </source>
</evidence>
<comment type="cofactor">
    <cofactor evidence="2">
        <name>pyridoxal 5'-phosphate</name>
        <dbReference type="ChEBI" id="CHEBI:597326"/>
    </cofactor>
</comment>
<evidence type="ECO:0000259" key="9">
    <source>
        <dbReference type="Pfam" id="PF00291"/>
    </source>
</evidence>
<dbReference type="Proteomes" id="UP000748308">
    <property type="component" value="Unassembled WGS sequence"/>
</dbReference>
<evidence type="ECO:0000313" key="11">
    <source>
        <dbReference type="Proteomes" id="UP000748308"/>
    </source>
</evidence>
<comment type="cofactor">
    <cofactor evidence="4">
        <name>Mg(2+)</name>
        <dbReference type="ChEBI" id="CHEBI:18420"/>
    </cofactor>
</comment>
<proteinExistence type="inferred from homology"/>
<gene>
    <name evidence="10" type="ORF">FJY75_04950</name>
</gene>
<dbReference type="InterPro" id="IPR000634">
    <property type="entry name" value="Ser/Thr_deHydtase_PyrdxlP-BS"/>
</dbReference>
<dbReference type="SUPFAM" id="SSF53686">
    <property type="entry name" value="Tryptophan synthase beta subunit-like PLP-dependent enzymes"/>
    <property type="match status" value="1"/>
</dbReference>
<dbReference type="Gene3D" id="3.40.50.1100">
    <property type="match status" value="2"/>
</dbReference>
<dbReference type="GO" id="GO:0005524">
    <property type="term" value="F:ATP binding"/>
    <property type="evidence" value="ECO:0007669"/>
    <property type="project" value="TreeGrafter"/>
</dbReference>
<evidence type="ECO:0000256" key="2">
    <source>
        <dbReference type="ARBA" id="ARBA00001933"/>
    </source>
</evidence>
<evidence type="ECO:0000256" key="3">
    <source>
        <dbReference type="ARBA" id="ARBA00001936"/>
    </source>
</evidence>
<dbReference type="GO" id="GO:0070179">
    <property type="term" value="P:D-serine biosynthetic process"/>
    <property type="evidence" value="ECO:0007669"/>
    <property type="project" value="TreeGrafter"/>
</dbReference>
<keyword evidence="6" id="KW-0460">Magnesium</keyword>
<dbReference type="PANTHER" id="PTHR43050">
    <property type="entry name" value="SERINE / THREONINE RACEMASE FAMILY MEMBER"/>
    <property type="match status" value="1"/>
</dbReference>
<dbReference type="CDD" id="cd01562">
    <property type="entry name" value="Thr-dehyd"/>
    <property type="match status" value="1"/>
</dbReference>
<name>A0A937XAE1_UNCEI</name>
<comment type="caution">
    <text evidence="10">The sequence shown here is derived from an EMBL/GenBank/DDBJ whole genome shotgun (WGS) entry which is preliminary data.</text>
</comment>
<comment type="cofactor">
    <cofactor evidence="1">
        <name>Ca(2+)</name>
        <dbReference type="ChEBI" id="CHEBI:29108"/>
    </cofactor>
</comment>
<organism evidence="10 11">
    <name type="scientific">Eiseniibacteriota bacterium</name>
    <dbReference type="NCBI Taxonomy" id="2212470"/>
    <lineage>
        <taxon>Bacteria</taxon>
        <taxon>Candidatus Eiseniibacteriota</taxon>
    </lineage>
</organism>
<protein>
    <submittedName>
        <fullName evidence="10">Pyridoxal-phosphate dependent enzyme</fullName>
    </submittedName>
</protein>
<comment type="cofactor">
    <cofactor evidence="3">
        <name>Mn(2+)</name>
        <dbReference type="ChEBI" id="CHEBI:29035"/>
    </cofactor>
</comment>
<evidence type="ECO:0000313" key="10">
    <source>
        <dbReference type="EMBL" id="MBM3317182.1"/>
    </source>
</evidence>
<sequence>MHYPTIDDIHEAAKRIRGHARRTPVLTCRGIDGRLEAELFFKCENFQRVGAFKFRGACNAVFSLPEEEARRGVLTHSSGNHGAALALAARLRGIPATVVMPSSAPQVKRRAVEGYGARIVLCEPTLASRESTAAAVIAETGAALVHPYDNDRVIAGQGTAALELLDEVPGLELVLAPVGGGGLASGTAIATAHTSTIAAVVAAEPAGADDAYRSLQAGRIIPQTNPQTIADGLRTSLCPRTFAAIRDHVREIVTVDEETIVAAMRLVWERMKIVIEPSSAVPLGALLAGKVETKGLRIGIILSGGNVDLDHLPWAK</sequence>
<evidence type="ECO:0000256" key="8">
    <source>
        <dbReference type="ARBA" id="ARBA00023239"/>
    </source>
</evidence>
<dbReference type="InterPro" id="IPR036052">
    <property type="entry name" value="TrpB-like_PALP_sf"/>
</dbReference>
<dbReference type="EMBL" id="VGIY01000086">
    <property type="protein sequence ID" value="MBM3317182.1"/>
    <property type="molecule type" value="Genomic_DNA"/>
</dbReference>
<dbReference type="AlphaFoldDB" id="A0A937XAE1"/>
<reference evidence="10" key="1">
    <citation type="submission" date="2019-03" db="EMBL/GenBank/DDBJ databases">
        <title>Lake Tanganyika Metagenome-Assembled Genomes (MAGs).</title>
        <authorList>
            <person name="Tran P."/>
        </authorList>
    </citation>
    <scope>NUCLEOTIDE SEQUENCE</scope>
    <source>
        <strain evidence="10">M_DeepCast_400m_m2_100</strain>
    </source>
</reference>
<dbReference type="GO" id="GO:0030170">
    <property type="term" value="F:pyridoxal phosphate binding"/>
    <property type="evidence" value="ECO:0007669"/>
    <property type="project" value="InterPro"/>
</dbReference>
<evidence type="ECO:0000256" key="7">
    <source>
        <dbReference type="ARBA" id="ARBA00022898"/>
    </source>
</evidence>
<evidence type="ECO:0000256" key="1">
    <source>
        <dbReference type="ARBA" id="ARBA00001913"/>
    </source>
</evidence>
<feature type="domain" description="Tryptophan synthase beta chain-like PALP" evidence="9">
    <location>
        <begin position="17"/>
        <end position="304"/>
    </location>
</feature>
<evidence type="ECO:0000256" key="6">
    <source>
        <dbReference type="ARBA" id="ARBA00022842"/>
    </source>
</evidence>
<accession>A0A937XAE1</accession>
<evidence type="ECO:0000256" key="4">
    <source>
        <dbReference type="ARBA" id="ARBA00001946"/>
    </source>
</evidence>
<dbReference type="InterPro" id="IPR001926">
    <property type="entry name" value="TrpB-like_PALP"/>
</dbReference>
<dbReference type="GO" id="GO:0000287">
    <property type="term" value="F:magnesium ion binding"/>
    <property type="evidence" value="ECO:0007669"/>
    <property type="project" value="TreeGrafter"/>
</dbReference>
<dbReference type="FunFam" id="3.40.50.1100:FF:000005">
    <property type="entry name" value="Threonine dehydratase catabolic"/>
    <property type="match status" value="1"/>
</dbReference>
<dbReference type="Pfam" id="PF00291">
    <property type="entry name" value="PALP"/>
    <property type="match status" value="1"/>
</dbReference>
<keyword evidence="7" id="KW-0663">Pyridoxal phosphate</keyword>
<dbReference type="GO" id="GO:0018114">
    <property type="term" value="F:threonine racemase activity"/>
    <property type="evidence" value="ECO:0007669"/>
    <property type="project" value="TreeGrafter"/>
</dbReference>
<comment type="similarity">
    <text evidence="5">Belongs to the serine/threonine dehydratase family.</text>
</comment>
<dbReference type="PANTHER" id="PTHR43050:SF1">
    <property type="entry name" value="SERINE RACEMASE"/>
    <property type="match status" value="1"/>
</dbReference>
<keyword evidence="8" id="KW-0456">Lyase</keyword>
<dbReference type="FunFam" id="3.40.50.1100:FF:000007">
    <property type="entry name" value="L-threonine dehydratase catabolic TdcB"/>
    <property type="match status" value="1"/>
</dbReference>
<dbReference type="PROSITE" id="PS00165">
    <property type="entry name" value="DEHYDRATASE_SER_THR"/>
    <property type="match status" value="1"/>
</dbReference>